<accession>A0A8H4Q0W6</accession>
<keyword evidence="5" id="KW-0687">Ribonucleoprotein</keyword>
<evidence type="ECO:0000256" key="3">
    <source>
        <dbReference type="ARBA" id="ARBA00022980"/>
    </source>
</evidence>
<evidence type="ECO:0000256" key="2">
    <source>
        <dbReference type="ARBA" id="ARBA00022946"/>
    </source>
</evidence>
<evidence type="ECO:0000313" key="10">
    <source>
        <dbReference type="Proteomes" id="UP000562929"/>
    </source>
</evidence>
<dbReference type="PANTHER" id="PTHR28595:SF1">
    <property type="entry name" value="LARGE RIBOSOMAL SUBUNIT PROTEIN ML54"/>
    <property type="match status" value="1"/>
</dbReference>
<evidence type="ECO:0000256" key="1">
    <source>
        <dbReference type="ARBA" id="ARBA00004173"/>
    </source>
</evidence>
<keyword evidence="3 9" id="KW-0689">Ribosomal protein</keyword>
<keyword evidence="2" id="KW-0809">Transit peptide</keyword>
<feature type="region of interest" description="Disordered" evidence="8">
    <location>
        <begin position="18"/>
        <end position="51"/>
    </location>
</feature>
<gene>
    <name evidence="9" type="ORF">GQ602_007220</name>
</gene>
<dbReference type="Proteomes" id="UP000562929">
    <property type="component" value="Unassembled WGS sequence"/>
</dbReference>
<proteinExistence type="inferred from homology"/>
<dbReference type="Pfam" id="PF08561">
    <property type="entry name" value="Ribosomal_L37"/>
    <property type="match status" value="1"/>
</dbReference>
<evidence type="ECO:0000256" key="5">
    <source>
        <dbReference type="ARBA" id="ARBA00023274"/>
    </source>
</evidence>
<evidence type="ECO:0000256" key="7">
    <source>
        <dbReference type="ARBA" id="ARBA00035179"/>
    </source>
</evidence>
<dbReference type="PANTHER" id="PTHR28595">
    <property type="entry name" value="39S RIBOSOMAL PROTEIN L54, MITOCHONDRIAL"/>
    <property type="match status" value="1"/>
</dbReference>
<dbReference type="GO" id="GO:0005762">
    <property type="term" value="C:mitochondrial large ribosomal subunit"/>
    <property type="evidence" value="ECO:0007669"/>
    <property type="project" value="TreeGrafter"/>
</dbReference>
<keyword evidence="4" id="KW-0496">Mitochondrion</keyword>
<dbReference type="InterPro" id="IPR013870">
    <property type="entry name" value="Ribosomal_mL54"/>
</dbReference>
<dbReference type="EMBL" id="JAACLJ010000009">
    <property type="protein sequence ID" value="KAF4581083.1"/>
    <property type="molecule type" value="Genomic_DNA"/>
</dbReference>
<evidence type="ECO:0000256" key="8">
    <source>
        <dbReference type="SAM" id="MobiDB-lite"/>
    </source>
</evidence>
<evidence type="ECO:0000313" key="9">
    <source>
        <dbReference type="EMBL" id="KAF4581083.1"/>
    </source>
</evidence>
<dbReference type="GO" id="GO:0003735">
    <property type="term" value="F:structural constituent of ribosome"/>
    <property type="evidence" value="ECO:0007669"/>
    <property type="project" value="TreeGrafter"/>
</dbReference>
<sequence>MLCTRCFRAAITTRHLRPFSTNPPLRSAEPVLSTPDTTPGEAPRKPSPAHRSICTAGTVLTGLNYTKGGRDPVALPDEQYPKWLWSCLDIIKKDSDKTDSHADDEFSKSKKLRRAAAKRQKALLAAGPVPVKIPLQHQSINLPGKEGGTVEENLFAAEKRDELKVAMRKDRKAKIKESNYLKSL</sequence>
<evidence type="ECO:0000256" key="4">
    <source>
        <dbReference type="ARBA" id="ARBA00023128"/>
    </source>
</evidence>
<comment type="similarity">
    <text evidence="6">Belongs to the mitochondrion-specific ribosomal protein mL54 family.</text>
</comment>
<name>A0A8H4Q0W6_9HYPO</name>
<organism evidence="9 10">
    <name type="scientific">Ophiocordyceps camponoti-floridani</name>
    <dbReference type="NCBI Taxonomy" id="2030778"/>
    <lineage>
        <taxon>Eukaryota</taxon>
        <taxon>Fungi</taxon>
        <taxon>Dikarya</taxon>
        <taxon>Ascomycota</taxon>
        <taxon>Pezizomycotina</taxon>
        <taxon>Sordariomycetes</taxon>
        <taxon>Hypocreomycetidae</taxon>
        <taxon>Hypocreales</taxon>
        <taxon>Ophiocordycipitaceae</taxon>
        <taxon>Ophiocordyceps</taxon>
    </lineage>
</organism>
<dbReference type="AlphaFoldDB" id="A0A8H4Q0W6"/>
<dbReference type="OrthoDB" id="10252718at2759"/>
<comment type="subcellular location">
    <subcellularLocation>
        <location evidence="1">Mitochondrion</location>
    </subcellularLocation>
</comment>
<keyword evidence="10" id="KW-1185">Reference proteome</keyword>
<comment type="caution">
    <text evidence="9">The sequence shown here is derived from an EMBL/GenBank/DDBJ whole genome shotgun (WGS) entry which is preliminary data.</text>
</comment>
<reference evidence="9 10" key="1">
    <citation type="journal article" date="2020" name="G3 (Bethesda)">
        <title>Genetic Underpinnings of Host Manipulation by Ophiocordyceps as Revealed by Comparative Transcriptomics.</title>
        <authorList>
            <person name="Will I."/>
            <person name="Das B."/>
            <person name="Trinh T."/>
            <person name="Brachmann A."/>
            <person name="Ohm R.A."/>
            <person name="de Bekker C."/>
        </authorList>
    </citation>
    <scope>NUCLEOTIDE SEQUENCE [LARGE SCALE GENOMIC DNA]</scope>
    <source>
        <strain evidence="9 10">EC05</strain>
    </source>
</reference>
<evidence type="ECO:0000256" key="6">
    <source>
        <dbReference type="ARBA" id="ARBA00033752"/>
    </source>
</evidence>
<protein>
    <recommendedName>
        <fullName evidence="7">Large ribosomal subunit protein mL54</fullName>
    </recommendedName>
</protein>